<evidence type="ECO:0000256" key="1">
    <source>
        <dbReference type="ARBA" id="ARBA00002649"/>
    </source>
</evidence>
<reference evidence="11 12" key="1">
    <citation type="submission" date="2023-07" db="EMBL/GenBank/DDBJ databases">
        <title>Sorghum-associated microbial communities from plants grown in Nebraska, USA.</title>
        <authorList>
            <person name="Schachtman D."/>
        </authorList>
    </citation>
    <scope>NUCLEOTIDE SEQUENCE [LARGE SCALE GENOMIC DNA]</scope>
    <source>
        <strain evidence="11 12">BE187</strain>
    </source>
</reference>
<dbReference type="Proteomes" id="UP001267878">
    <property type="component" value="Unassembled WGS sequence"/>
</dbReference>
<dbReference type="PROSITE" id="PS00092">
    <property type="entry name" value="N6_MTASE"/>
    <property type="match status" value="1"/>
</dbReference>
<evidence type="ECO:0000256" key="4">
    <source>
        <dbReference type="ARBA" id="ARBA00013682"/>
    </source>
</evidence>
<evidence type="ECO:0000313" key="11">
    <source>
        <dbReference type="EMBL" id="MDR7099331.1"/>
    </source>
</evidence>
<dbReference type="PANTHER" id="PTHR43542:SF1">
    <property type="entry name" value="METHYLTRANSFERASE"/>
    <property type="match status" value="1"/>
</dbReference>
<feature type="region of interest" description="Disordered" evidence="10">
    <location>
        <begin position="195"/>
        <end position="222"/>
    </location>
</feature>
<evidence type="ECO:0000256" key="9">
    <source>
        <dbReference type="ARBA" id="ARBA00048326"/>
    </source>
</evidence>
<evidence type="ECO:0000256" key="7">
    <source>
        <dbReference type="ARBA" id="ARBA00031268"/>
    </source>
</evidence>
<comment type="caution">
    <text evidence="11">The sequence shown here is derived from an EMBL/GenBank/DDBJ whole genome shotgun (WGS) entry which is preliminary data.</text>
</comment>
<comment type="similarity">
    <text evidence="2">Belongs to the methyltransferase superfamily. RsmD family.</text>
</comment>
<evidence type="ECO:0000313" key="12">
    <source>
        <dbReference type="Proteomes" id="UP001267878"/>
    </source>
</evidence>
<evidence type="ECO:0000256" key="3">
    <source>
        <dbReference type="ARBA" id="ARBA00012141"/>
    </source>
</evidence>
<dbReference type="Gene3D" id="3.40.50.150">
    <property type="entry name" value="Vaccinia Virus protein VP39"/>
    <property type="match status" value="1"/>
</dbReference>
<proteinExistence type="inferred from homology"/>
<comment type="function">
    <text evidence="1">Specifically methylates the guanine in position 966 of 16S rRNA in the assembled 30S particle.</text>
</comment>
<dbReference type="EC" id="2.1.1.171" evidence="3"/>
<evidence type="ECO:0000256" key="6">
    <source>
        <dbReference type="ARBA" id="ARBA00022679"/>
    </source>
</evidence>
<dbReference type="EMBL" id="JAVDVW010000001">
    <property type="protein sequence ID" value="MDR7099331.1"/>
    <property type="molecule type" value="Genomic_DNA"/>
</dbReference>
<dbReference type="InterPro" id="IPR004398">
    <property type="entry name" value="RNA_MeTrfase_RsmD"/>
</dbReference>
<comment type="catalytic activity">
    <reaction evidence="9">
        <text>guanosine(966) in 16S rRNA + S-adenosyl-L-methionine = N(2)-methylguanosine(966) in 16S rRNA + S-adenosyl-L-homocysteine + H(+)</text>
        <dbReference type="Rhea" id="RHEA:23548"/>
        <dbReference type="Rhea" id="RHEA-COMP:10211"/>
        <dbReference type="Rhea" id="RHEA-COMP:10212"/>
        <dbReference type="ChEBI" id="CHEBI:15378"/>
        <dbReference type="ChEBI" id="CHEBI:57856"/>
        <dbReference type="ChEBI" id="CHEBI:59789"/>
        <dbReference type="ChEBI" id="CHEBI:74269"/>
        <dbReference type="ChEBI" id="CHEBI:74481"/>
        <dbReference type="EC" id="2.1.1.171"/>
    </reaction>
</comment>
<evidence type="ECO:0000256" key="8">
    <source>
        <dbReference type="ARBA" id="ARBA00033371"/>
    </source>
</evidence>
<keyword evidence="12" id="KW-1185">Reference proteome</keyword>
<gene>
    <name evidence="11" type="ORF">J2X04_001678</name>
</gene>
<sequence>MNRPHSTGRATPGKVRIIGGRWRGTRLDVADAPGLRPTSDRVRETLFNWLQPVLPGARVLDLFAGSGALGLEALSRGAAAAVLVERDAKLAASLRATVARLQGGEAAGVVQADAMAWLHGQPDGGFDLAFVDPPFDSNFWGGVLPALTPKLSAAGWLYVESAPEAAAAPPPEWALHREGRTREVRYALYRRRPADATVTLAPDPAGAPTPTTSERPANDRGP</sequence>
<evidence type="ECO:0000256" key="2">
    <source>
        <dbReference type="ARBA" id="ARBA00005269"/>
    </source>
</evidence>
<name>A0ABU1VPD1_9GAMM</name>
<keyword evidence="6 11" id="KW-0808">Transferase</keyword>
<organism evidence="11 12">
    <name type="scientific">Agrilutibacter niabensis</name>
    <dbReference type="NCBI Taxonomy" id="380628"/>
    <lineage>
        <taxon>Bacteria</taxon>
        <taxon>Pseudomonadati</taxon>
        <taxon>Pseudomonadota</taxon>
        <taxon>Gammaproteobacteria</taxon>
        <taxon>Lysobacterales</taxon>
        <taxon>Lysobacteraceae</taxon>
        <taxon>Agrilutibacter</taxon>
    </lineage>
</organism>
<dbReference type="Pfam" id="PF03602">
    <property type="entry name" value="Cons_hypoth95"/>
    <property type="match status" value="1"/>
</dbReference>
<keyword evidence="5 11" id="KW-0489">Methyltransferase</keyword>
<evidence type="ECO:0000256" key="10">
    <source>
        <dbReference type="SAM" id="MobiDB-lite"/>
    </source>
</evidence>
<accession>A0ABU1VPD1</accession>
<protein>
    <recommendedName>
        <fullName evidence="4">Ribosomal RNA small subunit methyltransferase D</fullName>
        <ecNumber evidence="3">2.1.1.171</ecNumber>
    </recommendedName>
    <alternativeName>
        <fullName evidence="7">16S rRNA m2G966 methyltransferase</fullName>
    </alternativeName>
    <alternativeName>
        <fullName evidence="8">rRNA (guanine-N(2)-)-methyltransferase</fullName>
    </alternativeName>
</protein>
<dbReference type="GO" id="GO:0052913">
    <property type="term" value="F:16S rRNA (guanine(966)-N(2))-methyltransferase activity"/>
    <property type="evidence" value="ECO:0007669"/>
    <property type="project" value="UniProtKB-EC"/>
</dbReference>
<dbReference type="PANTHER" id="PTHR43542">
    <property type="entry name" value="METHYLTRANSFERASE"/>
    <property type="match status" value="1"/>
</dbReference>
<dbReference type="CDD" id="cd02440">
    <property type="entry name" value="AdoMet_MTases"/>
    <property type="match status" value="1"/>
</dbReference>
<dbReference type="NCBIfam" id="TIGR00095">
    <property type="entry name" value="16S rRNA (guanine(966)-N(2))-methyltransferase RsmD"/>
    <property type="match status" value="1"/>
</dbReference>
<dbReference type="RefSeq" id="WP_310053533.1">
    <property type="nucleotide sequence ID" value="NZ_JAVDVW010000001.1"/>
</dbReference>
<dbReference type="SUPFAM" id="SSF53335">
    <property type="entry name" value="S-adenosyl-L-methionine-dependent methyltransferases"/>
    <property type="match status" value="1"/>
</dbReference>
<evidence type="ECO:0000256" key="5">
    <source>
        <dbReference type="ARBA" id="ARBA00022603"/>
    </source>
</evidence>
<dbReference type="InterPro" id="IPR002052">
    <property type="entry name" value="DNA_methylase_N6_adenine_CS"/>
</dbReference>
<dbReference type="InterPro" id="IPR029063">
    <property type="entry name" value="SAM-dependent_MTases_sf"/>
</dbReference>
<feature type="compositionally biased region" description="Low complexity" evidence="10">
    <location>
        <begin position="199"/>
        <end position="212"/>
    </location>
</feature>